<evidence type="ECO:0000313" key="3">
    <source>
        <dbReference type="Proteomes" id="UP000002216"/>
    </source>
</evidence>
<dbReference type="InterPro" id="IPR047142">
    <property type="entry name" value="OryJ/VirC-like"/>
</dbReference>
<name>C7LVZ9_DESBD</name>
<dbReference type="AlphaFoldDB" id="C7LVZ9"/>
<accession>C7LVZ9</accession>
<evidence type="ECO:0000259" key="1">
    <source>
        <dbReference type="Pfam" id="PF07883"/>
    </source>
</evidence>
<dbReference type="STRING" id="525897.Dbac_1726"/>
<dbReference type="Gene3D" id="2.60.120.10">
    <property type="entry name" value="Jelly Rolls"/>
    <property type="match status" value="1"/>
</dbReference>
<organism evidence="2 3">
    <name type="scientific">Desulfomicrobium baculatum (strain DSM 4028 / VKM B-1378 / X)</name>
    <name type="common">Desulfovibrio baculatus</name>
    <dbReference type="NCBI Taxonomy" id="525897"/>
    <lineage>
        <taxon>Bacteria</taxon>
        <taxon>Pseudomonadati</taxon>
        <taxon>Thermodesulfobacteriota</taxon>
        <taxon>Desulfovibrionia</taxon>
        <taxon>Desulfovibrionales</taxon>
        <taxon>Desulfomicrobiaceae</taxon>
        <taxon>Desulfomicrobium</taxon>
    </lineage>
</organism>
<evidence type="ECO:0000313" key="2">
    <source>
        <dbReference type="EMBL" id="ACU89817.1"/>
    </source>
</evidence>
<dbReference type="InterPro" id="IPR011051">
    <property type="entry name" value="RmlC_Cupin_sf"/>
</dbReference>
<dbReference type="eggNOG" id="COG1917">
    <property type="taxonomic scope" value="Bacteria"/>
</dbReference>
<gene>
    <name evidence="2" type="ordered locus">Dbac_1726</name>
</gene>
<sequence>MKKHTQLLLAAMSVLLLLQTGCVPRQKQQDPHAGAAVVRELVKSTTSWDGNKLPSYPQGQPEITILRIAIPAGTRLKTHSHPVINAGVLLSGQLTVVAENGKTLHLKAGDPIVELVDTSHYGVNEGSEPAEIIVFYAGTGGAPITISEPK</sequence>
<dbReference type="RefSeq" id="WP_015773908.1">
    <property type="nucleotide sequence ID" value="NC_013173.1"/>
</dbReference>
<feature type="domain" description="Cupin type-2" evidence="1">
    <location>
        <begin position="68"/>
        <end position="136"/>
    </location>
</feature>
<protein>
    <submittedName>
        <fullName evidence="2">Cupin 2 conserved barrel domain protein</fullName>
    </submittedName>
</protein>
<dbReference type="PANTHER" id="PTHR36156:SF2">
    <property type="entry name" value="CUPIN TYPE-2 DOMAIN-CONTAINING PROTEIN"/>
    <property type="match status" value="1"/>
</dbReference>
<dbReference type="HOGENOM" id="CLU_136176_1_0_7"/>
<dbReference type="OrthoDB" id="287220at2"/>
<dbReference type="KEGG" id="dba:Dbac_1726"/>
<keyword evidence="3" id="KW-1185">Reference proteome</keyword>
<dbReference type="InterPro" id="IPR014710">
    <property type="entry name" value="RmlC-like_jellyroll"/>
</dbReference>
<dbReference type="Proteomes" id="UP000002216">
    <property type="component" value="Chromosome"/>
</dbReference>
<dbReference type="InterPro" id="IPR013096">
    <property type="entry name" value="Cupin_2"/>
</dbReference>
<reference evidence="2 3" key="1">
    <citation type="journal article" date="2009" name="Stand. Genomic Sci.">
        <title>Complete genome sequence of Desulfomicrobium baculatum type strain (X).</title>
        <authorList>
            <person name="Copeland A."/>
            <person name="Spring S."/>
            <person name="Goker M."/>
            <person name="Schneider S."/>
            <person name="Lapidus A."/>
            <person name="Del Rio T.G."/>
            <person name="Tice H."/>
            <person name="Cheng J.F."/>
            <person name="Chen F."/>
            <person name="Nolan M."/>
            <person name="Bruce D."/>
            <person name="Goodwin L."/>
            <person name="Pitluck S."/>
            <person name="Ivanova N."/>
            <person name="Mavrommatis K."/>
            <person name="Ovchinnikova G."/>
            <person name="Pati A."/>
            <person name="Chen A."/>
            <person name="Palaniappan K."/>
            <person name="Land M."/>
            <person name="Hauser L."/>
            <person name="Chang Y.J."/>
            <person name="Jeffries C.C."/>
            <person name="Meincke L."/>
            <person name="Sims D."/>
            <person name="Brettin T."/>
            <person name="Detter J.C."/>
            <person name="Han C."/>
            <person name="Chain P."/>
            <person name="Bristow J."/>
            <person name="Eisen J.A."/>
            <person name="Markowitz V."/>
            <person name="Hugenholtz P."/>
            <person name="Kyrpides N.C."/>
            <person name="Klenk H.P."/>
            <person name="Lucas S."/>
        </authorList>
    </citation>
    <scope>NUCLEOTIDE SEQUENCE [LARGE SCALE GENOMIC DNA]</scope>
    <source>
        <strain evidence="3">DSM 4028 / VKM B-1378 / X</strain>
    </source>
</reference>
<dbReference type="CDD" id="cd02236">
    <property type="entry name" value="cupin_CV2614-like"/>
    <property type="match status" value="1"/>
</dbReference>
<proteinExistence type="predicted"/>
<dbReference type="EMBL" id="CP001629">
    <property type="protein sequence ID" value="ACU89817.1"/>
    <property type="molecule type" value="Genomic_DNA"/>
</dbReference>
<dbReference type="SUPFAM" id="SSF51182">
    <property type="entry name" value="RmlC-like cupins"/>
    <property type="match status" value="1"/>
</dbReference>
<dbReference type="Pfam" id="PF07883">
    <property type="entry name" value="Cupin_2"/>
    <property type="match status" value="1"/>
</dbReference>
<dbReference type="PANTHER" id="PTHR36156">
    <property type="entry name" value="SLR2101 PROTEIN"/>
    <property type="match status" value="1"/>
</dbReference>